<gene>
    <name evidence="1" type="ORF">CIL05_13795</name>
</gene>
<evidence type="ECO:0000313" key="2">
    <source>
        <dbReference type="Proteomes" id="UP000218887"/>
    </source>
</evidence>
<proteinExistence type="predicted"/>
<dbReference type="Pfam" id="PF11116">
    <property type="entry name" value="DUF2624"/>
    <property type="match status" value="1"/>
</dbReference>
<dbReference type="AlphaFoldDB" id="A0A2A2ICF7"/>
<evidence type="ECO:0008006" key="3">
    <source>
        <dbReference type="Google" id="ProtNLM"/>
    </source>
</evidence>
<organism evidence="1 2">
    <name type="scientific">Virgibacillus profundi</name>
    <dbReference type="NCBI Taxonomy" id="2024555"/>
    <lineage>
        <taxon>Bacteria</taxon>
        <taxon>Bacillati</taxon>
        <taxon>Bacillota</taxon>
        <taxon>Bacilli</taxon>
        <taxon>Bacillales</taxon>
        <taxon>Bacillaceae</taxon>
        <taxon>Virgibacillus</taxon>
    </lineage>
</organism>
<protein>
    <recommendedName>
        <fullName evidence="3">DUF2624 domain-containing protein</fullName>
    </recommendedName>
</protein>
<comment type="caution">
    <text evidence="1">The sequence shown here is derived from an EMBL/GenBank/DDBJ whole genome shotgun (WGS) entry which is preliminary data.</text>
</comment>
<accession>A0A2A2ICF7</accession>
<dbReference type="OrthoDB" id="2969753at2"/>
<sequence length="94" mass="11007">MSIFIKEMIKNKLKQLSPEEILYYGKQYGFSVTETEAQSISTYVRRNPVDPFNKNSQEKMFKQLAGITNTETAKKAQNLFYELIKTYGLEHLFN</sequence>
<evidence type="ECO:0000313" key="1">
    <source>
        <dbReference type="EMBL" id="PAV29048.1"/>
    </source>
</evidence>
<dbReference type="Proteomes" id="UP000218887">
    <property type="component" value="Unassembled WGS sequence"/>
</dbReference>
<name>A0A2A2ICF7_9BACI</name>
<keyword evidence="2" id="KW-1185">Reference proteome</keyword>
<dbReference type="RefSeq" id="WP_095656139.1">
    <property type="nucleotide sequence ID" value="NZ_NPOA01000009.1"/>
</dbReference>
<dbReference type="InterPro" id="IPR020277">
    <property type="entry name" value="DUF2624"/>
</dbReference>
<dbReference type="EMBL" id="NPOA01000009">
    <property type="protein sequence ID" value="PAV29048.1"/>
    <property type="molecule type" value="Genomic_DNA"/>
</dbReference>
<reference evidence="1 2" key="1">
    <citation type="submission" date="2017-08" db="EMBL/GenBank/DDBJ databases">
        <title>Virgibacillus indicus sp. nov. and Virgibacillus profoundi sp. nov, two moderately halophilic bacteria isolated from marine sediment by using the Microfluidic Streak Plate.</title>
        <authorList>
            <person name="Xu B."/>
            <person name="Hu B."/>
            <person name="Wang J."/>
            <person name="Zhu Y."/>
            <person name="Huang L."/>
            <person name="Du W."/>
            <person name="Huang Y."/>
        </authorList>
    </citation>
    <scope>NUCLEOTIDE SEQUENCE [LARGE SCALE GENOMIC DNA]</scope>
    <source>
        <strain evidence="1 2">IO3-P3-H5</strain>
    </source>
</reference>